<dbReference type="SUPFAM" id="SSF49785">
    <property type="entry name" value="Galactose-binding domain-like"/>
    <property type="match status" value="1"/>
</dbReference>
<organism evidence="8 9">
    <name type="scientific">Lymnaea stagnalis</name>
    <name type="common">Great pond snail</name>
    <name type="synonym">Helix stagnalis</name>
    <dbReference type="NCBI Taxonomy" id="6523"/>
    <lineage>
        <taxon>Eukaryota</taxon>
        <taxon>Metazoa</taxon>
        <taxon>Spiralia</taxon>
        <taxon>Lophotrochozoa</taxon>
        <taxon>Mollusca</taxon>
        <taxon>Gastropoda</taxon>
        <taxon>Heterobranchia</taxon>
        <taxon>Euthyneura</taxon>
        <taxon>Panpulmonata</taxon>
        <taxon>Hygrophila</taxon>
        <taxon>Lymnaeoidea</taxon>
        <taxon>Lymnaeidae</taxon>
        <taxon>Lymnaea</taxon>
    </lineage>
</organism>
<keyword evidence="1" id="KW-0245">EGF-like domain</keyword>
<dbReference type="EMBL" id="CAXITT010000163">
    <property type="protein sequence ID" value="CAL1534168.1"/>
    <property type="molecule type" value="Genomic_DNA"/>
</dbReference>
<dbReference type="PANTHER" id="PTHR24043:SF8">
    <property type="entry name" value="EGF-LIKE DOMAIN-CONTAINING PROTEIN"/>
    <property type="match status" value="1"/>
</dbReference>
<dbReference type="Gene3D" id="2.170.300.10">
    <property type="entry name" value="Tie2 ligand-binding domain superfamily"/>
    <property type="match status" value="4"/>
</dbReference>
<name>A0AAV2HJK1_LYMST</name>
<evidence type="ECO:0000259" key="7">
    <source>
        <dbReference type="SMART" id="SM00607"/>
    </source>
</evidence>
<accession>A0AAV2HJK1</accession>
<gene>
    <name evidence="8" type="ORF">GSLYS_00008128001</name>
</gene>
<feature type="domain" description="Fucolectin tachylectin-4 pentraxin-1" evidence="7">
    <location>
        <begin position="194"/>
        <end position="340"/>
    </location>
</feature>
<sequence length="700" mass="76815">MNPIGLKWQALILMTSSVGIIYCQEACPQSWFGPQCQYRCHCKDMKCNPKGECIDTHCERGWFEYLCQYANLLALPNTAIATDPIQSNSGWLNDNDDDSCNGDPGLMSVTVTFGEPQVFTWLQLTMTDGGKVSAINVHFKAGNATPAVDCDSRVNFALTNSRFEIRCDLQDSFTTLILSGESVHHLCTLDVNGGRNVALKQETKQAGDLNKDFPTTSDLAVDGNTSSVLSDGTCAHTSQSQDPLPSWTLKYKNDFLITRILLYNMQDNGDRLQQFSIDGYDADNNPIFSHVDQREQTLEVYDVVNTHWATRIRSFVVTVWHTKDALALCEVETFGECPAGTADLDCKSCKDNCSVGTCFRDGSCKVGCDGMANPPLCVQDCPSGKWGSNCSENCSTNCYNQSCHSETGACSKGCDGYSDPPLCSLPCPSTTWGRNCTRKCSENCSKSSCNKQSGQCDKECSADSNSPDCTTESVPECNRHRWGPKCDKFCGQNCYMALCNLESGICDQGCNAFSNPPDCTIECLPGKWGKDCKYPCTVHCSDESCDRISGDCHTGCNGYDDFPYCITKCLPGKWGVNCTNDCSHCSDNVCDNMNGKCTPAVQANCTKGFYGANCTLLCSLHCKDRICDRFNGSCAHCVPGYNGTLCDNAILEEEGYTLLDKILFLFLGLALGCMLLALILIVLCLCRKTRRKRPMSITRR</sequence>
<proteinExistence type="predicted"/>
<dbReference type="PANTHER" id="PTHR24043">
    <property type="entry name" value="SCAVENGER RECEPTOR CLASS F"/>
    <property type="match status" value="1"/>
</dbReference>
<dbReference type="SMART" id="SM00607">
    <property type="entry name" value="FTP"/>
    <property type="match status" value="1"/>
</dbReference>
<dbReference type="InterPro" id="IPR006585">
    <property type="entry name" value="FTP1"/>
</dbReference>
<evidence type="ECO:0000256" key="4">
    <source>
        <dbReference type="ARBA" id="ARBA00023157"/>
    </source>
</evidence>
<evidence type="ECO:0000256" key="5">
    <source>
        <dbReference type="SAM" id="Phobius"/>
    </source>
</evidence>
<evidence type="ECO:0000313" key="9">
    <source>
        <dbReference type="Proteomes" id="UP001497497"/>
    </source>
</evidence>
<reference evidence="8 9" key="1">
    <citation type="submission" date="2024-04" db="EMBL/GenBank/DDBJ databases">
        <authorList>
            <consortium name="Genoscope - CEA"/>
            <person name="William W."/>
        </authorList>
    </citation>
    <scope>NUCLEOTIDE SEQUENCE [LARGE SCALE GENOMIC DNA]</scope>
</reference>
<keyword evidence="3" id="KW-0106">Calcium</keyword>
<dbReference type="Proteomes" id="UP001497497">
    <property type="component" value="Unassembled WGS sequence"/>
</dbReference>
<dbReference type="GO" id="GO:0046872">
    <property type="term" value="F:metal ion binding"/>
    <property type="evidence" value="ECO:0007669"/>
    <property type="project" value="UniProtKB-KW"/>
</dbReference>
<dbReference type="AlphaFoldDB" id="A0AAV2HJK1"/>
<dbReference type="InterPro" id="IPR042635">
    <property type="entry name" value="MEGF10/SREC1/2-like"/>
</dbReference>
<protein>
    <recommendedName>
        <fullName evidence="7">Fucolectin tachylectin-4 pentraxin-1 domain-containing protein</fullName>
    </recommendedName>
</protein>
<comment type="caution">
    <text evidence="8">The sequence shown here is derived from an EMBL/GenBank/DDBJ whole genome shotgun (WGS) entry which is preliminary data.</text>
</comment>
<keyword evidence="5" id="KW-0472">Membrane</keyword>
<feature type="chain" id="PRO_5043943062" description="Fucolectin tachylectin-4 pentraxin-1 domain-containing protein" evidence="6">
    <location>
        <begin position="24"/>
        <end position="700"/>
    </location>
</feature>
<keyword evidence="6" id="KW-0732">Signal</keyword>
<evidence type="ECO:0000256" key="2">
    <source>
        <dbReference type="ARBA" id="ARBA00022723"/>
    </source>
</evidence>
<keyword evidence="9" id="KW-1185">Reference proteome</keyword>
<evidence type="ECO:0000256" key="1">
    <source>
        <dbReference type="ARBA" id="ARBA00022536"/>
    </source>
</evidence>
<evidence type="ECO:0000256" key="3">
    <source>
        <dbReference type="ARBA" id="ARBA00022837"/>
    </source>
</evidence>
<keyword evidence="5" id="KW-0812">Transmembrane</keyword>
<dbReference type="Gene3D" id="2.60.120.260">
    <property type="entry name" value="Galactose-binding domain-like"/>
    <property type="match status" value="1"/>
</dbReference>
<keyword evidence="2" id="KW-0479">Metal-binding</keyword>
<keyword evidence="4" id="KW-1015">Disulfide bond</keyword>
<evidence type="ECO:0000313" key="8">
    <source>
        <dbReference type="EMBL" id="CAL1534168.1"/>
    </source>
</evidence>
<keyword evidence="5" id="KW-1133">Transmembrane helix</keyword>
<evidence type="ECO:0000256" key="6">
    <source>
        <dbReference type="SAM" id="SignalP"/>
    </source>
</evidence>
<feature type="signal peptide" evidence="6">
    <location>
        <begin position="1"/>
        <end position="23"/>
    </location>
</feature>
<feature type="transmembrane region" description="Helical" evidence="5">
    <location>
        <begin position="662"/>
        <end position="686"/>
    </location>
</feature>
<dbReference type="InterPro" id="IPR008979">
    <property type="entry name" value="Galactose-bd-like_sf"/>
</dbReference>
<dbReference type="GO" id="GO:0005044">
    <property type="term" value="F:scavenger receptor activity"/>
    <property type="evidence" value="ECO:0007669"/>
    <property type="project" value="InterPro"/>
</dbReference>